<evidence type="ECO:0000259" key="2">
    <source>
        <dbReference type="PROSITE" id="PS50943"/>
    </source>
</evidence>
<evidence type="ECO:0000313" key="3">
    <source>
        <dbReference type="EMBL" id="HIY78576.1"/>
    </source>
</evidence>
<evidence type="ECO:0000256" key="1">
    <source>
        <dbReference type="ARBA" id="ARBA00023125"/>
    </source>
</evidence>
<dbReference type="PANTHER" id="PTHR46558:SF11">
    <property type="entry name" value="HTH-TYPE TRANSCRIPTIONAL REGULATOR XRE"/>
    <property type="match status" value="1"/>
</dbReference>
<dbReference type="EMBL" id="DXCO01000037">
    <property type="protein sequence ID" value="HIY78576.1"/>
    <property type="molecule type" value="Genomic_DNA"/>
</dbReference>
<gene>
    <name evidence="3" type="ORF">H9728_05985</name>
</gene>
<protein>
    <submittedName>
        <fullName evidence="3">Helix-turn-helix domain-containing protein</fullName>
    </submittedName>
</protein>
<sequence length="74" mass="8655">MILFKSRLKQLRTEKNLSQTELAKVLNVSQRSISSWETGFRQPDFETLERIAKFFEVTTDYLLGLEDETGTKLQ</sequence>
<dbReference type="InterPro" id="IPR010982">
    <property type="entry name" value="Lambda_DNA-bd_dom_sf"/>
</dbReference>
<dbReference type="CDD" id="cd00093">
    <property type="entry name" value="HTH_XRE"/>
    <property type="match status" value="1"/>
</dbReference>
<dbReference type="SUPFAM" id="SSF47413">
    <property type="entry name" value="lambda repressor-like DNA-binding domains"/>
    <property type="match status" value="1"/>
</dbReference>
<feature type="domain" description="HTH cro/C1-type" evidence="2">
    <location>
        <begin position="8"/>
        <end position="62"/>
    </location>
</feature>
<dbReference type="PANTHER" id="PTHR46558">
    <property type="entry name" value="TRACRIPTIONAL REGULATORY PROTEIN-RELATED-RELATED"/>
    <property type="match status" value="1"/>
</dbReference>
<evidence type="ECO:0000313" key="4">
    <source>
        <dbReference type="Proteomes" id="UP000824135"/>
    </source>
</evidence>
<name>A0A9D1Z801_9FIRM</name>
<dbReference type="InterPro" id="IPR001387">
    <property type="entry name" value="Cro/C1-type_HTH"/>
</dbReference>
<reference evidence="3" key="2">
    <citation type="submission" date="2021-04" db="EMBL/GenBank/DDBJ databases">
        <authorList>
            <person name="Gilroy R."/>
        </authorList>
    </citation>
    <scope>NUCLEOTIDE SEQUENCE</scope>
    <source>
        <strain evidence="3">CHK199-9574</strain>
    </source>
</reference>
<dbReference type="AlphaFoldDB" id="A0A9D1Z801"/>
<dbReference type="Pfam" id="PF01381">
    <property type="entry name" value="HTH_3"/>
    <property type="match status" value="1"/>
</dbReference>
<organism evidence="3 4">
    <name type="scientific">Candidatus Borkfalkia excrementavium</name>
    <dbReference type="NCBI Taxonomy" id="2838505"/>
    <lineage>
        <taxon>Bacteria</taxon>
        <taxon>Bacillati</taxon>
        <taxon>Bacillota</taxon>
        <taxon>Clostridia</taxon>
        <taxon>Christensenellales</taxon>
        <taxon>Christensenellaceae</taxon>
        <taxon>Candidatus Borkfalkia</taxon>
    </lineage>
</organism>
<dbReference type="Proteomes" id="UP000824135">
    <property type="component" value="Unassembled WGS sequence"/>
</dbReference>
<dbReference type="SMART" id="SM00530">
    <property type="entry name" value="HTH_XRE"/>
    <property type="match status" value="1"/>
</dbReference>
<dbReference type="Gene3D" id="1.10.260.40">
    <property type="entry name" value="lambda repressor-like DNA-binding domains"/>
    <property type="match status" value="1"/>
</dbReference>
<accession>A0A9D1Z801</accession>
<proteinExistence type="predicted"/>
<keyword evidence="1" id="KW-0238">DNA-binding</keyword>
<dbReference type="GO" id="GO:0003677">
    <property type="term" value="F:DNA binding"/>
    <property type="evidence" value="ECO:0007669"/>
    <property type="project" value="UniProtKB-KW"/>
</dbReference>
<comment type="caution">
    <text evidence="3">The sequence shown here is derived from an EMBL/GenBank/DDBJ whole genome shotgun (WGS) entry which is preliminary data.</text>
</comment>
<reference evidence="3" key="1">
    <citation type="journal article" date="2021" name="PeerJ">
        <title>Extensive microbial diversity within the chicken gut microbiome revealed by metagenomics and culture.</title>
        <authorList>
            <person name="Gilroy R."/>
            <person name="Ravi A."/>
            <person name="Getino M."/>
            <person name="Pursley I."/>
            <person name="Horton D.L."/>
            <person name="Alikhan N.F."/>
            <person name="Baker D."/>
            <person name="Gharbi K."/>
            <person name="Hall N."/>
            <person name="Watson M."/>
            <person name="Adriaenssens E.M."/>
            <person name="Foster-Nyarko E."/>
            <person name="Jarju S."/>
            <person name="Secka A."/>
            <person name="Antonio M."/>
            <person name="Oren A."/>
            <person name="Chaudhuri R.R."/>
            <person name="La Ragione R."/>
            <person name="Hildebrand F."/>
            <person name="Pallen M.J."/>
        </authorList>
    </citation>
    <scope>NUCLEOTIDE SEQUENCE</scope>
    <source>
        <strain evidence="3">CHK199-9574</strain>
    </source>
</reference>
<dbReference type="PROSITE" id="PS50943">
    <property type="entry name" value="HTH_CROC1"/>
    <property type="match status" value="1"/>
</dbReference>